<dbReference type="AlphaFoldDB" id="A0A9E1LZZ5"/>
<accession>A0A9E1LZZ5</accession>
<organism evidence="1 2">
    <name type="scientific">Faecalibacterium prausnitzii</name>
    <dbReference type="NCBI Taxonomy" id="853"/>
    <lineage>
        <taxon>Bacteria</taxon>
        <taxon>Bacillati</taxon>
        <taxon>Bacillota</taxon>
        <taxon>Clostridia</taxon>
        <taxon>Eubacteriales</taxon>
        <taxon>Oscillospiraceae</taxon>
        <taxon>Faecalibacterium</taxon>
    </lineage>
</organism>
<dbReference type="EMBL" id="JAGZYH010000123">
    <property type="protein sequence ID" value="MBS6623399.1"/>
    <property type="molecule type" value="Genomic_DNA"/>
</dbReference>
<comment type="caution">
    <text evidence="1">The sequence shown here is derived from an EMBL/GenBank/DDBJ whole genome shotgun (WGS) entry which is preliminary data.</text>
</comment>
<feature type="non-terminal residue" evidence="1">
    <location>
        <position position="1"/>
    </location>
</feature>
<evidence type="ECO:0000313" key="1">
    <source>
        <dbReference type="EMBL" id="MBS6623399.1"/>
    </source>
</evidence>
<gene>
    <name evidence="1" type="ORF">KH315_14925</name>
</gene>
<reference evidence="1" key="1">
    <citation type="submission" date="2021-02" db="EMBL/GenBank/DDBJ databases">
        <title>Infant gut strain persistence is associated with maternal origin, phylogeny, and functional potential including surface adhesion and iron acquisition.</title>
        <authorList>
            <person name="Lou Y.C."/>
        </authorList>
    </citation>
    <scope>NUCLEOTIDE SEQUENCE</scope>
    <source>
        <strain evidence="1">L2_039_000G1_dasL2_039_000G1_maxbin2.maxbin.077</strain>
    </source>
</reference>
<proteinExistence type="predicted"/>
<dbReference type="Proteomes" id="UP000811365">
    <property type="component" value="Unassembled WGS sequence"/>
</dbReference>
<sequence>LCVYFTLVETAKMHGFNAAMTMEWLQDFGRAYYLHQANATLTHEVNNRGRRLDNKLMGFTPESAEGFDVEPWLPWNYLALRGREG</sequence>
<evidence type="ECO:0000313" key="2">
    <source>
        <dbReference type="Proteomes" id="UP000811365"/>
    </source>
</evidence>
<name>A0A9E1LZZ5_9FIRM</name>
<protein>
    <submittedName>
        <fullName evidence="1">Uncharacterized protein</fullName>
    </submittedName>
</protein>